<dbReference type="SUPFAM" id="SSF51182">
    <property type="entry name" value="RmlC-like cupins"/>
    <property type="match status" value="1"/>
</dbReference>
<keyword evidence="2" id="KW-0560">Oxidoreductase</keyword>
<organism evidence="4 5">
    <name type="scientific">Vanessa tameamea</name>
    <name type="common">Kamehameha butterfly</name>
    <dbReference type="NCBI Taxonomy" id="334116"/>
    <lineage>
        <taxon>Eukaryota</taxon>
        <taxon>Metazoa</taxon>
        <taxon>Ecdysozoa</taxon>
        <taxon>Arthropoda</taxon>
        <taxon>Hexapoda</taxon>
        <taxon>Insecta</taxon>
        <taxon>Pterygota</taxon>
        <taxon>Neoptera</taxon>
        <taxon>Endopterygota</taxon>
        <taxon>Lepidoptera</taxon>
        <taxon>Glossata</taxon>
        <taxon>Ditrysia</taxon>
        <taxon>Papilionoidea</taxon>
        <taxon>Nymphalidae</taxon>
        <taxon>Nymphalinae</taxon>
        <taxon>Vanessa</taxon>
    </lineage>
</organism>
<accession>A0A8B8IQE5</accession>
<dbReference type="InterPro" id="IPR011051">
    <property type="entry name" value="RmlC_Cupin_sf"/>
</dbReference>
<dbReference type="PANTHER" id="PTHR22966">
    <property type="entry name" value="2-AMINOETHANETHIOL DIOXYGENASE"/>
    <property type="match status" value="1"/>
</dbReference>
<sequence length="303" mass="34622">MKDCLKRSNGMDGKMTFIDSFALLSCRIISTFFKRQNLLCVSASNFHMDNKDEAKSNMEIVNIPPIISTYRQALHTFDEKFKNDISTNLNKLKRMMDNLKADDLGFDQNLNNPSAWKRPNKAPCTYIEVFQNSLVNMSIFVLKPGFKMPLHDHPHMHGLLKVISGAVRIRSFTEYPLKEVASSIDFAARAKHEAARIAQGIHKRRRLFAKISQDNICQANSETCVLTPTISNYHEIEALNMPAAFFDILSPPYDTLIHDVGPRRCRYYYVANEISTNVVELQETNVPECFYCDQAPYLGPMLI</sequence>
<dbReference type="InterPro" id="IPR012864">
    <property type="entry name" value="PCO/ADO"/>
</dbReference>
<dbReference type="GO" id="GO:0016702">
    <property type="term" value="F:oxidoreductase activity, acting on single donors with incorporation of molecular oxygen, incorporation of two atoms of oxygen"/>
    <property type="evidence" value="ECO:0007669"/>
    <property type="project" value="InterPro"/>
</dbReference>
<dbReference type="Pfam" id="PF07847">
    <property type="entry name" value="PCO_ADO"/>
    <property type="match status" value="1"/>
</dbReference>
<dbReference type="AlphaFoldDB" id="A0A8B8IQE5"/>
<dbReference type="CDD" id="cd20289">
    <property type="entry name" value="cupin_ADO"/>
    <property type="match status" value="1"/>
</dbReference>
<evidence type="ECO:0000313" key="5">
    <source>
        <dbReference type="RefSeq" id="XP_026498712.2"/>
    </source>
</evidence>
<dbReference type="GO" id="GO:0046872">
    <property type="term" value="F:metal ion binding"/>
    <property type="evidence" value="ECO:0007669"/>
    <property type="project" value="UniProtKB-KW"/>
</dbReference>
<keyword evidence="5" id="KW-0223">Dioxygenase</keyword>
<evidence type="ECO:0000256" key="3">
    <source>
        <dbReference type="ARBA" id="ARBA00023004"/>
    </source>
</evidence>
<dbReference type="OMA" id="IARNWNN"/>
<dbReference type="RefSeq" id="XP_026498712.2">
    <property type="nucleotide sequence ID" value="XM_026642927.2"/>
</dbReference>
<keyword evidence="3" id="KW-0408">Iron</keyword>
<reference evidence="5" key="1">
    <citation type="submission" date="2025-08" db="UniProtKB">
        <authorList>
            <consortium name="RefSeq"/>
        </authorList>
    </citation>
    <scope>IDENTIFICATION</scope>
    <source>
        <tissue evidence="5">Whole body</tissue>
    </source>
</reference>
<keyword evidence="1" id="KW-0479">Metal-binding</keyword>
<evidence type="ECO:0000256" key="2">
    <source>
        <dbReference type="ARBA" id="ARBA00023002"/>
    </source>
</evidence>
<dbReference type="OrthoDB" id="271433at2759"/>
<proteinExistence type="predicted"/>
<evidence type="ECO:0000256" key="1">
    <source>
        <dbReference type="ARBA" id="ARBA00022723"/>
    </source>
</evidence>
<dbReference type="GO" id="GO:0005739">
    <property type="term" value="C:mitochondrion"/>
    <property type="evidence" value="ECO:0007669"/>
    <property type="project" value="TreeGrafter"/>
</dbReference>
<dbReference type="PANTHER" id="PTHR22966:SF61">
    <property type="entry name" value="2-AMINOETHANETHIOL DIOXYGENASE"/>
    <property type="match status" value="1"/>
</dbReference>
<name>A0A8B8IQE5_VANTA</name>
<gene>
    <name evidence="5" type="primary">LOC113402635</name>
</gene>
<dbReference type="Proteomes" id="UP001652626">
    <property type="component" value="Chromosome 24"/>
</dbReference>
<protein>
    <submittedName>
        <fullName evidence="5">2-aminoethanethiol dioxygenase</fullName>
    </submittedName>
</protein>
<keyword evidence="4" id="KW-1185">Reference proteome</keyword>
<dbReference type="InterPro" id="IPR014710">
    <property type="entry name" value="RmlC-like_jellyroll"/>
</dbReference>
<dbReference type="Gene3D" id="2.60.120.10">
    <property type="entry name" value="Jelly Rolls"/>
    <property type="match status" value="1"/>
</dbReference>
<dbReference type="GeneID" id="113402635"/>
<evidence type="ECO:0000313" key="4">
    <source>
        <dbReference type="Proteomes" id="UP001652626"/>
    </source>
</evidence>